<evidence type="ECO:0000313" key="1">
    <source>
        <dbReference type="EMBL" id="KEY63164.1"/>
    </source>
</evidence>
<name>A0A084ACY5_LACLC</name>
<comment type="caution">
    <text evidence="1">The sequence shown here is derived from an EMBL/GenBank/DDBJ whole genome shotgun (WGS) entry which is preliminary data.</text>
</comment>
<sequence length="212" mass="25308">MITSLTILSSLAIIVTAIIAFAEYQAGKRRHSTTLSIEMLHKQKDDFIKWFYDYLHISQVLMRVTIQLNMDRLEQRHFENTNDSSNQRRIIRINENTMSRDRNAADLNYQMLLLNLVIDDRKPYFENTQIKIRSNFETLMRDINEFTRKIHVEYDEKMKETDDAGCRSIMNEARNLARNTMEIIEKSNHEMGEQVKHDIQSLEDEVEHYFKK</sequence>
<protein>
    <submittedName>
        <fullName evidence="1">Uncharacterized protein</fullName>
    </submittedName>
</protein>
<gene>
    <name evidence="1" type="ORF">U725_00624</name>
</gene>
<proteinExistence type="predicted"/>
<accession>A0A084ACY5</accession>
<dbReference type="EMBL" id="AZSI01000013">
    <property type="protein sequence ID" value="KEY63164.1"/>
    <property type="molecule type" value="Genomic_DNA"/>
</dbReference>
<dbReference type="AlphaFoldDB" id="A0A084ACY5"/>
<dbReference type="RefSeq" id="WP_011835737.1">
    <property type="nucleotide sequence ID" value="NZ_AZSI01000013.1"/>
</dbReference>
<dbReference type="PATRIC" id="fig|1415168.3.peg.661"/>
<evidence type="ECO:0000313" key="2">
    <source>
        <dbReference type="Proteomes" id="UP000028401"/>
    </source>
</evidence>
<dbReference type="Proteomes" id="UP000028401">
    <property type="component" value="Unassembled WGS sequence"/>
</dbReference>
<organism evidence="1 2">
    <name type="scientific">Lactococcus cremoris subsp. cremoris GE214</name>
    <dbReference type="NCBI Taxonomy" id="1415168"/>
    <lineage>
        <taxon>Bacteria</taxon>
        <taxon>Bacillati</taxon>
        <taxon>Bacillota</taxon>
        <taxon>Bacilli</taxon>
        <taxon>Lactobacillales</taxon>
        <taxon>Streptococcaceae</taxon>
        <taxon>Lactococcus</taxon>
        <taxon>Lactococcus cremoris subsp. cremoris</taxon>
    </lineage>
</organism>
<reference evidence="1 2" key="1">
    <citation type="submission" date="2014-06" db="EMBL/GenBank/DDBJ databases">
        <title>Draft genome sequence of the putrescine producing strain Lactococcus lactis subsp cremoris GE214.</title>
        <authorList>
            <person name="Ladero V."/>
            <person name="Linares D.M."/>
            <person name="del Rio B."/>
            <person name="Mayo B."/>
            <person name="Martin M.C."/>
            <person name="Fernandez M."/>
            <person name="Alvarez M.A."/>
        </authorList>
    </citation>
    <scope>NUCLEOTIDE SEQUENCE [LARGE SCALE GENOMIC DNA]</scope>
    <source>
        <strain evidence="1 2">GE214</strain>
    </source>
</reference>